<reference evidence="7 8" key="1">
    <citation type="submission" date="2016-10" db="EMBL/GenBank/DDBJ databases">
        <authorList>
            <person name="de Groot N.N."/>
        </authorList>
    </citation>
    <scope>NUCLEOTIDE SEQUENCE [LARGE SCALE GENOMIC DNA]</scope>
    <source>
        <strain evidence="7 8">RK1</strain>
    </source>
</reference>
<feature type="transmembrane region" description="Helical" evidence="6">
    <location>
        <begin position="122"/>
        <end position="141"/>
    </location>
</feature>
<feature type="transmembrane region" description="Helical" evidence="6">
    <location>
        <begin position="274"/>
        <end position="292"/>
    </location>
</feature>
<feature type="transmembrane region" description="Helical" evidence="6">
    <location>
        <begin position="196"/>
        <end position="216"/>
    </location>
</feature>
<organism evidence="7 8">
    <name type="scientific">Parapedobacter indicus</name>
    <dbReference type="NCBI Taxonomy" id="1477437"/>
    <lineage>
        <taxon>Bacteria</taxon>
        <taxon>Pseudomonadati</taxon>
        <taxon>Bacteroidota</taxon>
        <taxon>Sphingobacteriia</taxon>
        <taxon>Sphingobacteriales</taxon>
        <taxon>Sphingobacteriaceae</taxon>
        <taxon>Parapedobacter</taxon>
    </lineage>
</organism>
<feature type="transmembrane region" description="Helical" evidence="6">
    <location>
        <begin position="153"/>
        <end position="176"/>
    </location>
</feature>
<protein>
    <submittedName>
        <fullName evidence="7">Membrane protein involved in the export of O-antigen and teichoic acid</fullName>
    </submittedName>
</protein>
<feature type="transmembrane region" description="Helical" evidence="6">
    <location>
        <begin position="313"/>
        <end position="333"/>
    </location>
</feature>
<feature type="transmembrane region" description="Helical" evidence="6">
    <location>
        <begin position="445"/>
        <end position="463"/>
    </location>
</feature>
<dbReference type="STRING" id="1477437.SAMN05444682_105236"/>
<keyword evidence="5 6" id="KW-0472">Membrane</keyword>
<dbReference type="PANTHER" id="PTHR30250">
    <property type="entry name" value="PST FAMILY PREDICTED COLANIC ACID TRANSPORTER"/>
    <property type="match status" value="1"/>
</dbReference>
<dbReference type="InterPro" id="IPR002797">
    <property type="entry name" value="Polysacc_synth"/>
</dbReference>
<evidence type="ECO:0000313" key="8">
    <source>
        <dbReference type="Proteomes" id="UP000198670"/>
    </source>
</evidence>
<keyword evidence="4 6" id="KW-1133">Transmembrane helix</keyword>
<evidence type="ECO:0000256" key="6">
    <source>
        <dbReference type="SAM" id="Phobius"/>
    </source>
</evidence>
<name>A0A1I3KLA5_9SPHI</name>
<keyword evidence="8" id="KW-1185">Reference proteome</keyword>
<dbReference type="Pfam" id="PF01943">
    <property type="entry name" value="Polysacc_synt"/>
    <property type="match status" value="1"/>
</dbReference>
<feature type="transmembrane region" description="Helical" evidence="6">
    <location>
        <begin position="353"/>
        <end position="376"/>
    </location>
</feature>
<comment type="subcellular location">
    <subcellularLocation>
        <location evidence="1">Cell membrane</location>
        <topology evidence="1">Multi-pass membrane protein</topology>
    </subcellularLocation>
</comment>
<feature type="transmembrane region" description="Helical" evidence="6">
    <location>
        <begin position="388"/>
        <end position="407"/>
    </location>
</feature>
<dbReference type="InterPro" id="IPR050833">
    <property type="entry name" value="Poly_Biosynth_Transport"/>
</dbReference>
<keyword evidence="3 6" id="KW-0812">Transmembrane</keyword>
<dbReference type="RefSeq" id="WP_090626956.1">
    <property type="nucleotide sequence ID" value="NZ_FOQO01000005.1"/>
</dbReference>
<evidence type="ECO:0000256" key="1">
    <source>
        <dbReference type="ARBA" id="ARBA00004651"/>
    </source>
</evidence>
<dbReference type="AlphaFoldDB" id="A0A1I3KLA5"/>
<feature type="transmembrane region" description="Helical" evidence="6">
    <location>
        <begin position="237"/>
        <end position="254"/>
    </location>
</feature>
<feature type="transmembrane region" description="Helical" evidence="6">
    <location>
        <begin position="12"/>
        <end position="33"/>
    </location>
</feature>
<evidence type="ECO:0000256" key="3">
    <source>
        <dbReference type="ARBA" id="ARBA00022692"/>
    </source>
</evidence>
<feature type="transmembrane region" description="Helical" evidence="6">
    <location>
        <begin position="413"/>
        <end position="433"/>
    </location>
</feature>
<evidence type="ECO:0000313" key="7">
    <source>
        <dbReference type="EMBL" id="SFI73282.1"/>
    </source>
</evidence>
<feature type="transmembrane region" description="Helical" evidence="6">
    <location>
        <begin position="80"/>
        <end position="102"/>
    </location>
</feature>
<proteinExistence type="predicted"/>
<dbReference type="PANTHER" id="PTHR30250:SF11">
    <property type="entry name" value="O-ANTIGEN TRANSPORTER-RELATED"/>
    <property type="match status" value="1"/>
</dbReference>
<feature type="transmembrane region" description="Helical" evidence="6">
    <location>
        <begin position="39"/>
        <end position="60"/>
    </location>
</feature>
<accession>A0A1I3KLA5</accession>
<sequence>MSVLRKFAGQTIIYGLSTIIARLINFLLTPLFVNRFPPSVYGIFTNMYSWAAMLNAILAFGMETTYFRYLQKHDNNRAKVYDNSFTIILFATALFVVTMHLFSVNIATWLNNGSYNVDYNRYVRYFTWMLAAEALAVIPFARLRAEGRPIRFATLKLINVLTFIGSTLFFIVIIPWLIEQGGAYPAYFASWYREGWVGYVFLSNLIASGLTLLLLLPEIVKLRPRLDRKLAFDMLSYSLPVLIANISFIINEHIDKIMIPKLLPGEVGDRDLGIYGAVSKIAVFLSIAVQAFRLGAEPFFFSYSKNANARQTYALIMDYFIIAMVLVMVGITVNIEWLKYFIEGKTPEEQVQYWSGLHIIPILLLNYVLLGIYMNLSIWYKLTDQTRFGLYISGIGAIITIVLNILLIPHYSYVGAVWVTAIAYAAMVGTSYFWGQQHYPIPYRVGKNGAYIVVGITICWLTFDVFDRHLIIGNLLFISFALAAGLIERKTLMAILRK</sequence>
<evidence type="ECO:0000256" key="5">
    <source>
        <dbReference type="ARBA" id="ARBA00023136"/>
    </source>
</evidence>
<keyword evidence="2" id="KW-1003">Cell membrane</keyword>
<dbReference type="GO" id="GO:0005886">
    <property type="term" value="C:plasma membrane"/>
    <property type="evidence" value="ECO:0007669"/>
    <property type="project" value="UniProtKB-SubCell"/>
</dbReference>
<gene>
    <name evidence="7" type="ORF">SAMN05444682_105236</name>
</gene>
<dbReference type="EMBL" id="FOQO01000005">
    <property type="protein sequence ID" value="SFI73282.1"/>
    <property type="molecule type" value="Genomic_DNA"/>
</dbReference>
<evidence type="ECO:0000256" key="2">
    <source>
        <dbReference type="ARBA" id="ARBA00022475"/>
    </source>
</evidence>
<dbReference type="Proteomes" id="UP000198670">
    <property type="component" value="Unassembled WGS sequence"/>
</dbReference>
<feature type="transmembrane region" description="Helical" evidence="6">
    <location>
        <begin position="469"/>
        <end position="487"/>
    </location>
</feature>
<dbReference type="OrthoDB" id="9814608at2"/>
<evidence type="ECO:0000256" key="4">
    <source>
        <dbReference type="ARBA" id="ARBA00022989"/>
    </source>
</evidence>